<dbReference type="AlphaFoldDB" id="G2XVG2"/>
<organism evidence="2 3">
    <name type="scientific">Botryotinia fuckeliana (strain T4)</name>
    <name type="common">Noble rot fungus</name>
    <name type="synonym">Botrytis cinerea</name>
    <dbReference type="NCBI Taxonomy" id="999810"/>
    <lineage>
        <taxon>Eukaryota</taxon>
        <taxon>Fungi</taxon>
        <taxon>Dikarya</taxon>
        <taxon>Ascomycota</taxon>
        <taxon>Pezizomycotina</taxon>
        <taxon>Leotiomycetes</taxon>
        <taxon>Helotiales</taxon>
        <taxon>Sclerotiniaceae</taxon>
        <taxon>Botrytis</taxon>
    </lineage>
</organism>
<dbReference type="HOGENOM" id="CLU_3279363_0_0_1"/>
<feature type="compositionally biased region" description="Basic and acidic residues" evidence="1">
    <location>
        <begin position="1"/>
        <end position="11"/>
    </location>
</feature>
<reference evidence="3" key="1">
    <citation type="journal article" date="2011" name="PLoS Genet.">
        <title>Genomic analysis of the necrotrophic fungal pathogens Sclerotinia sclerotiorum and Botrytis cinerea.</title>
        <authorList>
            <person name="Amselem J."/>
            <person name="Cuomo C.A."/>
            <person name="van Kan J.A."/>
            <person name="Viaud M."/>
            <person name="Benito E.P."/>
            <person name="Couloux A."/>
            <person name="Coutinho P.M."/>
            <person name="de Vries R.P."/>
            <person name="Dyer P.S."/>
            <person name="Fillinger S."/>
            <person name="Fournier E."/>
            <person name="Gout L."/>
            <person name="Hahn M."/>
            <person name="Kohn L."/>
            <person name="Lapalu N."/>
            <person name="Plummer K.M."/>
            <person name="Pradier J.M."/>
            <person name="Quevillon E."/>
            <person name="Sharon A."/>
            <person name="Simon A."/>
            <person name="ten Have A."/>
            <person name="Tudzynski B."/>
            <person name="Tudzynski P."/>
            <person name="Wincker P."/>
            <person name="Andrew M."/>
            <person name="Anthouard V."/>
            <person name="Beever R.E."/>
            <person name="Beffa R."/>
            <person name="Benoit I."/>
            <person name="Bouzid O."/>
            <person name="Brault B."/>
            <person name="Chen Z."/>
            <person name="Choquer M."/>
            <person name="Collemare J."/>
            <person name="Cotton P."/>
            <person name="Danchin E.G."/>
            <person name="Da Silva C."/>
            <person name="Gautier A."/>
            <person name="Giraud C."/>
            <person name="Giraud T."/>
            <person name="Gonzalez C."/>
            <person name="Grossetete S."/>
            <person name="Guldener U."/>
            <person name="Henrissat B."/>
            <person name="Howlett B.J."/>
            <person name="Kodira C."/>
            <person name="Kretschmer M."/>
            <person name="Lappartient A."/>
            <person name="Leroch M."/>
            <person name="Levis C."/>
            <person name="Mauceli E."/>
            <person name="Neuveglise C."/>
            <person name="Oeser B."/>
            <person name="Pearson M."/>
            <person name="Poulain J."/>
            <person name="Poussereau N."/>
            <person name="Quesneville H."/>
            <person name="Rascle C."/>
            <person name="Schumacher J."/>
            <person name="Segurens B."/>
            <person name="Sexton A."/>
            <person name="Silva E."/>
            <person name="Sirven C."/>
            <person name="Soanes D.M."/>
            <person name="Talbot N.J."/>
            <person name="Templeton M."/>
            <person name="Yandava C."/>
            <person name="Yarden O."/>
            <person name="Zeng Q."/>
            <person name="Rollins J.A."/>
            <person name="Lebrun M.H."/>
            <person name="Dickman M."/>
        </authorList>
    </citation>
    <scope>NUCLEOTIDE SEQUENCE [LARGE SCALE GENOMIC DNA]</scope>
    <source>
        <strain evidence="3">T4</strain>
    </source>
</reference>
<proteinExistence type="predicted"/>
<dbReference type="InParanoid" id="G2XVG2"/>
<feature type="region of interest" description="Disordered" evidence="1">
    <location>
        <begin position="1"/>
        <end position="41"/>
    </location>
</feature>
<name>G2XVG2_BOTF4</name>
<evidence type="ECO:0000256" key="1">
    <source>
        <dbReference type="SAM" id="MobiDB-lite"/>
    </source>
</evidence>
<evidence type="ECO:0000313" key="3">
    <source>
        <dbReference type="Proteomes" id="UP000008177"/>
    </source>
</evidence>
<protein>
    <submittedName>
        <fullName evidence="2">Uncharacterized protein</fullName>
    </submittedName>
</protein>
<dbReference type="Proteomes" id="UP000008177">
    <property type="component" value="Unplaced contigs"/>
</dbReference>
<evidence type="ECO:0000313" key="2">
    <source>
        <dbReference type="EMBL" id="CCD44482.1"/>
    </source>
</evidence>
<sequence>MRRSLHKEIPCRRAKSSKPVSDATAPLTDARKLRGKQGYAN</sequence>
<gene>
    <name evidence="2" type="ORF">BofuT4_P053830.1</name>
</gene>
<accession>G2XVG2</accession>
<dbReference type="EMBL" id="FQ790271">
    <property type="protein sequence ID" value="CCD44482.1"/>
    <property type="molecule type" value="Genomic_DNA"/>
</dbReference>